<reference evidence="1 2" key="1">
    <citation type="submission" date="2018-10" db="EMBL/GenBank/DDBJ databases">
        <title>Genome sequencing of Mucilaginibacter sp. HYN0043.</title>
        <authorList>
            <person name="Kim M."/>
            <person name="Yi H."/>
        </authorList>
    </citation>
    <scope>NUCLEOTIDE SEQUENCE [LARGE SCALE GENOMIC DNA]</scope>
    <source>
        <strain evidence="1 2">HYN0043</strain>
    </source>
</reference>
<organism evidence="1 2">
    <name type="scientific">Mucilaginibacter celer</name>
    <dbReference type="NCBI Taxonomy" id="2305508"/>
    <lineage>
        <taxon>Bacteria</taxon>
        <taxon>Pseudomonadati</taxon>
        <taxon>Bacteroidota</taxon>
        <taxon>Sphingobacteriia</taxon>
        <taxon>Sphingobacteriales</taxon>
        <taxon>Sphingobacteriaceae</taxon>
        <taxon>Mucilaginibacter</taxon>
    </lineage>
</organism>
<dbReference type="RefSeq" id="WP_119407443.1">
    <property type="nucleotide sequence ID" value="NZ_CP032869.1"/>
</dbReference>
<name>A0A494VYJ8_9SPHI</name>
<dbReference type="OrthoDB" id="1098026at2"/>
<gene>
    <name evidence="1" type="ORF">HYN43_029760</name>
</gene>
<proteinExistence type="predicted"/>
<dbReference type="Proteomes" id="UP000270046">
    <property type="component" value="Chromosome"/>
</dbReference>
<keyword evidence="2" id="KW-1185">Reference proteome</keyword>
<accession>A0A494VYJ8</accession>
<dbReference type="EMBL" id="CP032869">
    <property type="protein sequence ID" value="AYL99201.1"/>
    <property type="molecule type" value="Genomic_DNA"/>
</dbReference>
<dbReference type="KEGG" id="muh:HYN43_029760"/>
<evidence type="ECO:0000313" key="2">
    <source>
        <dbReference type="Proteomes" id="UP000270046"/>
    </source>
</evidence>
<evidence type="ECO:0000313" key="1">
    <source>
        <dbReference type="EMBL" id="AYL99201.1"/>
    </source>
</evidence>
<dbReference type="AlphaFoldDB" id="A0A494VYJ8"/>
<evidence type="ECO:0008006" key="3">
    <source>
        <dbReference type="Google" id="ProtNLM"/>
    </source>
</evidence>
<sequence>MDSQTILLNQVKARMQSKSLLTELAGVLNISYDAAHRRITGKTKLLLEEAIIICQHYSLSPDQLFMPGNRVLAEKTKEIRSAGDFVDYLKQSIGILNTLKNDGAAKIYYSAKDIPLFYTIDDSLLSKFKQYVWLGLLSGNVASVSFEQFDVQGPIHEYGKALRDMYSHFEAHEIWNDTTVNSGLQQIYYYYRAGLLNIENALTLLNELETVLKLIEDKSAVNNGSYHLYYNELLVLNNNVLVVSAKQKALFVPYNLLGYFITYDDATCANTELFFNQQLKHSMPLNTGSLRDRKQFFNRAFQRINIYRQRIEGDVGLF</sequence>
<protein>
    <recommendedName>
        <fullName evidence="3">Transcription regulator BetR N-terminal domain-containing protein</fullName>
    </recommendedName>
</protein>